<dbReference type="InterPro" id="IPR018204">
    <property type="entry name" value="Trp_synthase_alpha_AS"/>
</dbReference>
<evidence type="ECO:0000256" key="7">
    <source>
        <dbReference type="ARBA" id="ARBA00023239"/>
    </source>
</evidence>
<keyword evidence="4 9" id="KW-0028">Amino-acid biosynthesis</keyword>
<dbReference type="FunFam" id="3.20.20.70:FF:000037">
    <property type="entry name" value="Tryptophan synthase alpha chain"/>
    <property type="match status" value="1"/>
</dbReference>
<evidence type="ECO:0000256" key="9">
    <source>
        <dbReference type="HAMAP-Rule" id="MF_00131"/>
    </source>
</evidence>
<evidence type="ECO:0000313" key="12">
    <source>
        <dbReference type="Proteomes" id="UP000262583"/>
    </source>
</evidence>
<evidence type="ECO:0000256" key="6">
    <source>
        <dbReference type="ARBA" id="ARBA00023141"/>
    </source>
</evidence>
<evidence type="ECO:0000256" key="10">
    <source>
        <dbReference type="RuleBase" id="RU003662"/>
    </source>
</evidence>
<protein>
    <recommendedName>
        <fullName evidence="9">Tryptophan synthase alpha chain</fullName>
        <ecNumber evidence="9">4.2.1.20</ecNumber>
    </recommendedName>
</protein>
<evidence type="ECO:0000256" key="4">
    <source>
        <dbReference type="ARBA" id="ARBA00022605"/>
    </source>
</evidence>
<gene>
    <name evidence="9" type="primary">trpA</name>
    <name evidence="11" type="ORF">BRCON_0999</name>
</gene>
<dbReference type="UniPathway" id="UPA00035">
    <property type="reaction ID" value="UER00044"/>
</dbReference>
<organism evidence="11 12">
    <name type="scientific">Sumerlaea chitinivorans</name>
    <dbReference type="NCBI Taxonomy" id="2250252"/>
    <lineage>
        <taxon>Bacteria</taxon>
        <taxon>Candidatus Sumerlaeota</taxon>
        <taxon>Candidatus Sumerlaeia</taxon>
        <taxon>Candidatus Sumerlaeales</taxon>
        <taxon>Candidatus Sumerlaeaceae</taxon>
        <taxon>Candidatus Sumerlaea</taxon>
    </lineage>
</organism>
<evidence type="ECO:0000256" key="2">
    <source>
        <dbReference type="ARBA" id="ARBA00004733"/>
    </source>
</evidence>
<dbReference type="EC" id="4.2.1.20" evidence="9"/>
<dbReference type="PANTHER" id="PTHR43406:SF1">
    <property type="entry name" value="TRYPTOPHAN SYNTHASE ALPHA CHAIN, CHLOROPLASTIC"/>
    <property type="match status" value="1"/>
</dbReference>
<evidence type="ECO:0000256" key="3">
    <source>
        <dbReference type="ARBA" id="ARBA00011270"/>
    </source>
</evidence>
<evidence type="ECO:0000313" key="11">
    <source>
        <dbReference type="EMBL" id="AXA35776.1"/>
    </source>
</evidence>
<dbReference type="InterPro" id="IPR011060">
    <property type="entry name" value="RibuloseP-bd_barrel"/>
</dbReference>
<keyword evidence="6 9" id="KW-0057">Aromatic amino acid biosynthesis</keyword>
<dbReference type="GO" id="GO:0004834">
    <property type="term" value="F:tryptophan synthase activity"/>
    <property type="evidence" value="ECO:0007669"/>
    <property type="project" value="UniProtKB-UniRule"/>
</dbReference>
<proteinExistence type="inferred from homology"/>
<dbReference type="PROSITE" id="PS00167">
    <property type="entry name" value="TRP_SYNTHASE_ALPHA"/>
    <property type="match status" value="1"/>
</dbReference>
<feature type="active site" description="Proton acceptor" evidence="9">
    <location>
        <position position="54"/>
    </location>
</feature>
<dbReference type="SUPFAM" id="SSF51366">
    <property type="entry name" value="Ribulose-phoshate binding barrel"/>
    <property type="match status" value="1"/>
</dbReference>
<dbReference type="PANTHER" id="PTHR43406">
    <property type="entry name" value="TRYPTOPHAN SYNTHASE, ALPHA CHAIN"/>
    <property type="match status" value="1"/>
</dbReference>
<dbReference type="Pfam" id="PF00290">
    <property type="entry name" value="Trp_syntA"/>
    <property type="match status" value="1"/>
</dbReference>
<comment type="subunit">
    <text evidence="3 9">Tetramer of two alpha and two beta chains.</text>
</comment>
<comment type="pathway">
    <text evidence="2 9">Amino-acid biosynthesis; L-tryptophan biosynthesis; L-tryptophan from chorismate: step 5/5.</text>
</comment>
<keyword evidence="7 9" id="KW-0456">Lyase</keyword>
<dbReference type="EMBL" id="CP030759">
    <property type="protein sequence ID" value="AXA35776.1"/>
    <property type="molecule type" value="Genomic_DNA"/>
</dbReference>
<evidence type="ECO:0000256" key="8">
    <source>
        <dbReference type="ARBA" id="ARBA00049047"/>
    </source>
</evidence>
<comment type="function">
    <text evidence="1 9">The alpha subunit is responsible for the aldol cleavage of indoleglycerol phosphate to indole and glyceraldehyde 3-phosphate.</text>
</comment>
<reference evidence="11 12" key="1">
    <citation type="submission" date="2018-05" db="EMBL/GenBank/DDBJ databases">
        <title>A metagenomic window into the 2 km-deep terrestrial subsurface aquifer revealed taxonomically and functionally diverse microbial community comprising novel uncultured bacterial lineages.</title>
        <authorList>
            <person name="Kadnikov V.V."/>
            <person name="Mardanov A.V."/>
            <person name="Beletsky A.V."/>
            <person name="Banks D."/>
            <person name="Pimenov N.V."/>
            <person name="Frank Y.A."/>
            <person name="Karnachuk O.V."/>
            <person name="Ravin N.V."/>
        </authorList>
    </citation>
    <scope>NUCLEOTIDE SEQUENCE [LARGE SCALE GENOMIC DNA]</scope>
    <source>
        <strain evidence="11">BY</strain>
    </source>
</reference>
<comment type="catalytic activity">
    <reaction evidence="8 9">
        <text>(1S,2R)-1-C-(indol-3-yl)glycerol 3-phosphate + L-serine = D-glyceraldehyde 3-phosphate + L-tryptophan + H2O</text>
        <dbReference type="Rhea" id="RHEA:10532"/>
        <dbReference type="ChEBI" id="CHEBI:15377"/>
        <dbReference type="ChEBI" id="CHEBI:33384"/>
        <dbReference type="ChEBI" id="CHEBI:57912"/>
        <dbReference type="ChEBI" id="CHEBI:58866"/>
        <dbReference type="ChEBI" id="CHEBI:59776"/>
        <dbReference type="EC" id="4.2.1.20"/>
    </reaction>
</comment>
<dbReference type="KEGG" id="schv:BRCON_0999"/>
<keyword evidence="5 9" id="KW-0822">Tryptophan biosynthesis</keyword>
<dbReference type="NCBIfam" id="TIGR00262">
    <property type="entry name" value="trpA"/>
    <property type="match status" value="1"/>
</dbReference>
<dbReference type="InterPro" id="IPR013785">
    <property type="entry name" value="Aldolase_TIM"/>
</dbReference>
<comment type="similarity">
    <text evidence="9 10">Belongs to the TrpA family.</text>
</comment>
<dbReference type="InterPro" id="IPR002028">
    <property type="entry name" value="Trp_synthase_suA"/>
</dbReference>
<dbReference type="GO" id="GO:0005829">
    <property type="term" value="C:cytosol"/>
    <property type="evidence" value="ECO:0007669"/>
    <property type="project" value="TreeGrafter"/>
</dbReference>
<dbReference type="Gene3D" id="3.20.20.70">
    <property type="entry name" value="Aldolase class I"/>
    <property type="match status" value="1"/>
</dbReference>
<sequence>MDTSKENRISIMFETLRSKGECALIPYLTAGFPKPEATSALLEALVAGGADLIELGVPFSDPIADGPTIQAACKVALDQGTTVRKVLEILRDFRSRHTTPVVLFGAYNPFFRYGLKQFAKDARAAGADGVLIPDLPVEAADEVAPILKDEGLHLILLVAPTTPPERKAAIASRAQGFLYYISVKGVTGARKDGLPDLREPIRELRKVTELPIAVGFGISSPEQAASVAQIGDGVIVGSALIELIRQNADQPDLCDRVKEFVSALKAAVQSARK</sequence>
<dbReference type="HAMAP" id="MF_00131">
    <property type="entry name" value="Trp_synth_alpha"/>
    <property type="match status" value="1"/>
</dbReference>
<evidence type="ECO:0000256" key="5">
    <source>
        <dbReference type="ARBA" id="ARBA00022822"/>
    </source>
</evidence>
<dbReference type="Proteomes" id="UP000262583">
    <property type="component" value="Chromosome"/>
</dbReference>
<dbReference type="CDD" id="cd04724">
    <property type="entry name" value="Tryptophan_synthase_alpha"/>
    <property type="match status" value="1"/>
</dbReference>
<name>A0A2Z4Y489_SUMC1</name>
<evidence type="ECO:0000256" key="1">
    <source>
        <dbReference type="ARBA" id="ARBA00003365"/>
    </source>
</evidence>
<feature type="active site" description="Proton acceptor" evidence="9">
    <location>
        <position position="65"/>
    </location>
</feature>
<accession>A0A2Z4Y489</accession>
<dbReference type="AlphaFoldDB" id="A0A2Z4Y489"/>